<name>A0ACC0AEQ3_CATRO</name>
<reference evidence="2" key="1">
    <citation type="journal article" date="2023" name="Nat. Plants">
        <title>Single-cell RNA sequencing provides a high-resolution roadmap for understanding the multicellular compartmentation of specialized metabolism.</title>
        <authorList>
            <person name="Sun S."/>
            <person name="Shen X."/>
            <person name="Li Y."/>
            <person name="Li Y."/>
            <person name="Wang S."/>
            <person name="Li R."/>
            <person name="Zhang H."/>
            <person name="Shen G."/>
            <person name="Guo B."/>
            <person name="Wei J."/>
            <person name="Xu J."/>
            <person name="St-Pierre B."/>
            <person name="Chen S."/>
            <person name="Sun C."/>
        </authorList>
    </citation>
    <scope>NUCLEOTIDE SEQUENCE [LARGE SCALE GENOMIC DNA]</scope>
</reference>
<proteinExistence type="predicted"/>
<comment type="caution">
    <text evidence="1">The sequence shown here is derived from an EMBL/GenBank/DDBJ whole genome shotgun (WGS) entry which is preliminary data.</text>
</comment>
<protein>
    <submittedName>
        <fullName evidence="1">Uncharacterized protein</fullName>
    </submittedName>
</protein>
<gene>
    <name evidence="1" type="ORF">M9H77_27553</name>
</gene>
<dbReference type="Proteomes" id="UP001060085">
    <property type="component" value="Linkage Group LG06"/>
</dbReference>
<evidence type="ECO:0000313" key="1">
    <source>
        <dbReference type="EMBL" id="KAI5658760.1"/>
    </source>
</evidence>
<organism evidence="1 2">
    <name type="scientific">Catharanthus roseus</name>
    <name type="common">Madagascar periwinkle</name>
    <name type="synonym">Vinca rosea</name>
    <dbReference type="NCBI Taxonomy" id="4058"/>
    <lineage>
        <taxon>Eukaryota</taxon>
        <taxon>Viridiplantae</taxon>
        <taxon>Streptophyta</taxon>
        <taxon>Embryophyta</taxon>
        <taxon>Tracheophyta</taxon>
        <taxon>Spermatophyta</taxon>
        <taxon>Magnoliopsida</taxon>
        <taxon>eudicotyledons</taxon>
        <taxon>Gunneridae</taxon>
        <taxon>Pentapetalae</taxon>
        <taxon>asterids</taxon>
        <taxon>lamiids</taxon>
        <taxon>Gentianales</taxon>
        <taxon>Apocynaceae</taxon>
        <taxon>Rauvolfioideae</taxon>
        <taxon>Vinceae</taxon>
        <taxon>Catharanthinae</taxon>
        <taxon>Catharanthus</taxon>
    </lineage>
</organism>
<dbReference type="EMBL" id="CM044706">
    <property type="protein sequence ID" value="KAI5658760.1"/>
    <property type="molecule type" value="Genomic_DNA"/>
</dbReference>
<keyword evidence="2" id="KW-1185">Reference proteome</keyword>
<evidence type="ECO:0000313" key="2">
    <source>
        <dbReference type="Proteomes" id="UP001060085"/>
    </source>
</evidence>
<sequence length="377" mass="40090">MAAAQQVLEEYSEPMNYKKWVLKVSIHCEGCKRKVKKILQQIQGVYEIDIDAKLQKVTVIGEVGADTLLRKLNKAGKHAELWPVKVEQKEKIIKNQEMPKSKEKITTQQEINEENSKISIKNEKSEQVQEQPSKNTQVSGPAEVSKSAIVGGGAAHVSKSAVVVGGGGAKSGGECGGSPKNNIGETNIVADKVIEETTKPGEKKTENSSGAAAPAAAEKKGGENETSDSGGKVGGNDGGNGGRKKKKKGQNGNNAAVGEQSSTTPAGIGSGNHEDGPQTGSVPANLSPPRHPSYYDYPPHYYGPQPVYAVSYNTAHPASHTASYYAAPPPNSYVYAYSGMTERQPPPPPSDLDSYPRQPLDSFEIFSDENPNGCSVM</sequence>
<accession>A0ACC0AEQ3</accession>